<dbReference type="Gene3D" id="3.40.50.1100">
    <property type="match status" value="2"/>
</dbReference>
<dbReference type="InterPro" id="IPR001926">
    <property type="entry name" value="TrpB-like_PALP"/>
</dbReference>
<dbReference type="PANTHER" id="PTHR48078:SF6">
    <property type="entry name" value="L-THREONINE DEHYDRATASE CATABOLIC TDCB"/>
    <property type="match status" value="1"/>
</dbReference>
<dbReference type="Proteomes" id="UP000316252">
    <property type="component" value="Unassembled WGS sequence"/>
</dbReference>
<dbReference type="AlphaFoldDB" id="A0A506Y1D8"/>
<gene>
    <name evidence="13" type="ORF">FJ657_07855</name>
</gene>
<proteinExistence type="inferred from homology"/>
<evidence type="ECO:0000313" key="14">
    <source>
        <dbReference type="Proteomes" id="UP000316252"/>
    </source>
</evidence>
<dbReference type="InterPro" id="IPR036052">
    <property type="entry name" value="TrpB-like_PALP_sf"/>
</dbReference>
<keyword evidence="10" id="KW-0663">Pyridoxal phosphate</keyword>
<dbReference type="GO" id="GO:0004794">
    <property type="term" value="F:threonine deaminase activity"/>
    <property type="evidence" value="ECO:0007669"/>
    <property type="project" value="UniProtKB-EC"/>
</dbReference>
<dbReference type="PROSITE" id="PS00165">
    <property type="entry name" value="DEHYDRATASE_SER_THR"/>
    <property type="match status" value="1"/>
</dbReference>
<keyword evidence="9" id="KW-0100">Branched-chain amino acid biosynthesis</keyword>
<keyword evidence="11 13" id="KW-0456">Lyase</keyword>
<reference evidence="13 14" key="1">
    <citation type="submission" date="2019-06" db="EMBL/GenBank/DDBJ databases">
        <authorList>
            <person name="Li F."/>
        </authorList>
    </citation>
    <scope>NUCLEOTIDE SEQUENCE [LARGE SCALE GENOMIC DNA]</scope>
    <source>
        <strain evidence="13 14">10F1D-1</strain>
    </source>
</reference>
<dbReference type="PROSITE" id="PS51671">
    <property type="entry name" value="ACT"/>
    <property type="match status" value="1"/>
</dbReference>
<protein>
    <recommendedName>
        <fullName evidence="7">L-threonine dehydratase catabolic TdcB</fullName>
        <ecNumber evidence="6">4.3.1.19</ecNumber>
    </recommendedName>
</protein>
<evidence type="ECO:0000256" key="9">
    <source>
        <dbReference type="ARBA" id="ARBA00022624"/>
    </source>
</evidence>
<dbReference type="GO" id="GO:0003941">
    <property type="term" value="F:L-serine ammonia-lyase activity"/>
    <property type="evidence" value="ECO:0007669"/>
    <property type="project" value="TreeGrafter"/>
</dbReference>
<dbReference type="GO" id="GO:0030170">
    <property type="term" value="F:pyridoxal phosphate binding"/>
    <property type="evidence" value="ECO:0007669"/>
    <property type="project" value="InterPro"/>
</dbReference>
<dbReference type="Pfam" id="PF01842">
    <property type="entry name" value="ACT"/>
    <property type="match status" value="1"/>
</dbReference>
<dbReference type="FunFam" id="3.40.50.1100:FF:000007">
    <property type="entry name" value="L-threonine dehydratase catabolic TdcB"/>
    <property type="match status" value="1"/>
</dbReference>
<evidence type="ECO:0000313" key="13">
    <source>
        <dbReference type="EMBL" id="TPW75772.1"/>
    </source>
</evidence>
<dbReference type="GO" id="GO:0006567">
    <property type="term" value="P:L-threonine catabolic process"/>
    <property type="evidence" value="ECO:0007669"/>
    <property type="project" value="InterPro"/>
</dbReference>
<dbReference type="NCBIfam" id="TIGR01127">
    <property type="entry name" value="ilvA_1Cterm"/>
    <property type="match status" value="1"/>
</dbReference>
<organism evidence="13 14">
    <name type="scientific">Schumannella soli</name>
    <dbReference type="NCBI Taxonomy" id="2590779"/>
    <lineage>
        <taxon>Bacteria</taxon>
        <taxon>Bacillati</taxon>
        <taxon>Actinomycetota</taxon>
        <taxon>Actinomycetes</taxon>
        <taxon>Micrococcales</taxon>
        <taxon>Microbacteriaceae</taxon>
        <taxon>Schumannella</taxon>
    </lineage>
</organism>
<dbReference type="PANTHER" id="PTHR48078">
    <property type="entry name" value="THREONINE DEHYDRATASE, MITOCHONDRIAL-RELATED"/>
    <property type="match status" value="1"/>
</dbReference>
<dbReference type="RefSeq" id="WP_141163132.1">
    <property type="nucleotide sequence ID" value="NZ_VHQG01000002.1"/>
</dbReference>
<dbReference type="InterPro" id="IPR045865">
    <property type="entry name" value="ACT-like_dom_sf"/>
</dbReference>
<dbReference type="Pfam" id="PF00291">
    <property type="entry name" value="PALP"/>
    <property type="match status" value="1"/>
</dbReference>
<evidence type="ECO:0000256" key="7">
    <source>
        <dbReference type="ARBA" id="ARBA00022248"/>
    </source>
</evidence>
<dbReference type="OrthoDB" id="9811476at2"/>
<evidence type="ECO:0000256" key="3">
    <source>
        <dbReference type="ARBA" id="ARBA00004958"/>
    </source>
</evidence>
<comment type="similarity">
    <text evidence="4">Belongs to the serine/threonine dehydratase family.</text>
</comment>
<comment type="pathway">
    <text evidence="2">Amino-acid biosynthesis; L-isoleucine biosynthesis; 2-oxobutanoate from L-threonine: step 1/1.</text>
</comment>
<dbReference type="GO" id="GO:0009097">
    <property type="term" value="P:isoleucine biosynthetic process"/>
    <property type="evidence" value="ECO:0007669"/>
    <property type="project" value="UniProtKB-UniPathway"/>
</dbReference>
<evidence type="ECO:0000256" key="1">
    <source>
        <dbReference type="ARBA" id="ARBA00001933"/>
    </source>
</evidence>
<dbReference type="CDD" id="cd04886">
    <property type="entry name" value="ACT_ThrD-II-like"/>
    <property type="match status" value="1"/>
</dbReference>
<comment type="subunit">
    <text evidence="5">In the native structure, TdcB is in a dimeric form, whereas in the TdcB-AMP complex, it exists in a tetrameric form (dimer of dimers).</text>
</comment>
<evidence type="ECO:0000256" key="4">
    <source>
        <dbReference type="ARBA" id="ARBA00010869"/>
    </source>
</evidence>
<evidence type="ECO:0000256" key="8">
    <source>
        <dbReference type="ARBA" id="ARBA00022533"/>
    </source>
</evidence>
<comment type="cofactor">
    <cofactor evidence="1">
        <name>pyridoxal 5'-phosphate</name>
        <dbReference type="ChEBI" id="CHEBI:597326"/>
    </cofactor>
</comment>
<evidence type="ECO:0000256" key="10">
    <source>
        <dbReference type="ARBA" id="ARBA00022898"/>
    </source>
</evidence>
<accession>A0A506Y1D8</accession>
<dbReference type="Gene3D" id="3.30.70.260">
    <property type="match status" value="1"/>
</dbReference>
<keyword evidence="8" id="KW-0021">Allosteric enzyme</keyword>
<dbReference type="EMBL" id="VHQG01000002">
    <property type="protein sequence ID" value="TPW75772.1"/>
    <property type="molecule type" value="Genomic_DNA"/>
</dbReference>
<dbReference type="GO" id="GO:0006565">
    <property type="term" value="P:L-serine catabolic process"/>
    <property type="evidence" value="ECO:0007669"/>
    <property type="project" value="TreeGrafter"/>
</dbReference>
<comment type="pathway">
    <text evidence="3">Amino-acid degradation; L-threonine degradation via propanoate pathway; propanoate from L-threonine: step 1/4.</text>
</comment>
<dbReference type="InterPro" id="IPR005789">
    <property type="entry name" value="Thr_deHydtase_catblc"/>
</dbReference>
<keyword evidence="14" id="KW-1185">Reference proteome</keyword>
<keyword evidence="9" id="KW-0028">Amino-acid biosynthesis</keyword>
<evidence type="ECO:0000256" key="11">
    <source>
        <dbReference type="ARBA" id="ARBA00023239"/>
    </source>
</evidence>
<evidence type="ECO:0000256" key="5">
    <source>
        <dbReference type="ARBA" id="ARBA00011447"/>
    </source>
</evidence>
<dbReference type="SUPFAM" id="SSF53686">
    <property type="entry name" value="Tryptophan synthase beta subunit-like PLP-dependent enzymes"/>
    <property type="match status" value="1"/>
</dbReference>
<comment type="caution">
    <text evidence="13">The sequence shown here is derived from an EMBL/GenBank/DDBJ whole genome shotgun (WGS) entry which is preliminary data.</text>
</comment>
<dbReference type="UniPathway" id="UPA00047">
    <property type="reaction ID" value="UER00054"/>
</dbReference>
<dbReference type="InterPro" id="IPR002912">
    <property type="entry name" value="ACT_dom"/>
</dbReference>
<sequence length="425" mass="44565">MSDSRAAVDPAAVEVPLPGPTLVDIRAARERLAGVVETTPIQGSRFLDDLLGVKVRLKAENLQRTGSYKIRGAFNRLSQLSPEERDRGVVAASAGNHAQGVALAARELGIKATIFMPIGVALPKLQATRGYGADVVLHGHVVDETLAAAAEFADRTGAVIIPPFDHPDVVAGQGTLAYEILEQVPDVANVVVPIGGGGLIAGVATAFAQLEPEIGRRVRVIGVQAANAAAYPPSLSAGEPVTIITSPTIADGIHVARPGRLNFDLVQRTVDTVVTVDDDDTARALLVLLERAKLVVEPAGAVGVGAALSGALRGIEGTTVFLLSGGNIDPMVMERVIGRGLAASARYLKVRIPLPDRPGQLSTISALIAEANANVVEVLHTRHGLGLQISEVSIEIHMETRGQEHAEQVLQTLREAGYRPYVEDA</sequence>
<dbReference type="CDD" id="cd01562">
    <property type="entry name" value="Thr-dehyd"/>
    <property type="match status" value="1"/>
</dbReference>
<evidence type="ECO:0000259" key="12">
    <source>
        <dbReference type="PROSITE" id="PS51671"/>
    </source>
</evidence>
<evidence type="ECO:0000256" key="6">
    <source>
        <dbReference type="ARBA" id="ARBA00012096"/>
    </source>
</evidence>
<dbReference type="InterPro" id="IPR044561">
    <property type="entry name" value="ACT_ThrD-II-like"/>
</dbReference>
<evidence type="ECO:0000256" key="2">
    <source>
        <dbReference type="ARBA" id="ARBA00004810"/>
    </source>
</evidence>
<dbReference type="EC" id="4.3.1.19" evidence="6"/>
<keyword evidence="9" id="KW-0412">Isoleucine biosynthesis</keyword>
<dbReference type="InterPro" id="IPR050147">
    <property type="entry name" value="Ser/Thr_Dehydratase"/>
</dbReference>
<feature type="domain" description="ACT" evidence="12">
    <location>
        <begin position="349"/>
        <end position="425"/>
    </location>
</feature>
<dbReference type="SUPFAM" id="SSF55021">
    <property type="entry name" value="ACT-like"/>
    <property type="match status" value="1"/>
</dbReference>
<name>A0A506Y1D8_9MICO</name>
<dbReference type="InterPro" id="IPR000634">
    <property type="entry name" value="Ser/Thr_deHydtase_PyrdxlP-BS"/>
</dbReference>